<name>A0ABP9XGB8_9DEIO</name>
<feature type="domain" description="LysM" evidence="3">
    <location>
        <begin position="67"/>
        <end position="110"/>
    </location>
</feature>
<feature type="domain" description="Peptidase C39" evidence="2">
    <location>
        <begin position="175"/>
        <end position="306"/>
    </location>
</feature>
<organism evidence="4 5">
    <name type="scientific">Deinococcus aluminii</name>
    <dbReference type="NCBI Taxonomy" id="1656885"/>
    <lineage>
        <taxon>Bacteria</taxon>
        <taxon>Thermotogati</taxon>
        <taxon>Deinococcota</taxon>
        <taxon>Deinococci</taxon>
        <taxon>Deinococcales</taxon>
        <taxon>Deinococcaceae</taxon>
        <taxon>Deinococcus</taxon>
    </lineage>
</organism>
<reference evidence="4 5" key="1">
    <citation type="submission" date="2024-02" db="EMBL/GenBank/DDBJ databases">
        <title>Deinococcus aluminii NBRC 112889.</title>
        <authorList>
            <person name="Ichikawa N."/>
            <person name="Katano-Makiyama Y."/>
            <person name="Hidaka K."/>
        </authorList>
    </citation>
    <scope>NUCLEOTIDE SEQUENCE [LARGE SCALE GENOMIC DNA]</scope>
    <source>
        <strain evidence="4 5">NBRC 112889</strain>
    </source>
</reference>
<dbReference type="SMART" id="SM00257">
    <property type="entry name" value="LysM"/>
    <property type="match status" value="2"/>
</dbReference>
<dbReference type="SUPFAM" id="SSF54106">
    <property type="entry name" value="LysM domain"/>
    <property type="match status" value="2"/>
</dbReference>
<dbReference type="Gene3D" id="3.10.350.10">
    <property type="entry name" value="LysM domain"/>
    <property type="match status" value="2"/>
</dbReference>
<sequence>MNARALLLVTSLTLGAAQAQHTHLVQPGDTLSRIARTYQTTPGILRSLNALPTDALHPGQMLRLPTAQYTVVAGDTLYSIARRAGVTPEALATLNGLTSSTVQVGQVLQLPEEARPSVQATLAQATAPTPAPSRGLERGLFNPAQLPAATPVIRAASLGGRPASAYLPNVGFTYQTLNNCGPAAIAAALQQYGVRVTQATWQRDLRPDGKNMHLPAAQHLLERLGFQAPVLRGGTVEDIKRLVAQGIPVIVLQFHQEVGKIPHFRVVRGYDDAAGHLIMSDSLSGPNVALTERDFDVLWNTQGRQYMPVRPG</sequence>
<evidence type="ECO:0000256" key="1">
    <source>
        <dbReference type="SAM" id="SignalP"/>
    </source>
</evidence>
<feature type="domain" description="LysM" evidence="3">
    <location>
        <begin position="21"/>
        <end position="64"/>
    </location>
</feature>
<dbReference type="InterPro" id="IPR036779">
    <property type="entry name" value="LysM_dom_sf"/>
</dbReference>
<dbReference type="InterPro" id="IPR039564">
    <property type="entry name" value="Peptidase_C39-like"/>
</dbReference>
<dbReference type="RefSeq" id="WP_345454854.1">
    <property type="nucleotide sequence ID" value="NZ_BAABRV010000005.1"/>
</dbReference>
<dbReference type="PROSITE" id="PS50990">
    <property type="entry name" value="PEPTIDASE_C39"/>
    <property type="match status" value="1"/>
</dbReference>
<protein>
    <recommendedName>
        <fullName evidence="6">LysM peptidoglycan-binding domain-containing protein</fullName>
    </recommendedName>
</protein>
<accession>A0ABP9XGB8</accession>
<dbReference type="PROSITE" id="PS51782">
    <property type="entry name" value="LYSM"/>
    <property type="match status" value="2"/>
</dbReference>
<proteinExistence type="predicted"/>
<dbReference type="Pfam" id="PF13529">
    <property type="entry name" value="Peptidase_C39_2"/>
    <property type="match status" value="1"/>
</dbReference>
<evidence type="ECO:0000259" key="2">
    <source>
        <dbReference type="PROSITE" id="PS50990"/>
    </source>
</evidence>
<feature type="chain" id="PRO_5046650046" description="LysM peptidoglycan-binding domain-containing protein" evidence="1">
    <location>
        <begin position="20"/>
        <end position="312"/>
    </location>
</feature>
<dbReference type="PANTHER" id="PTHR33734">
    <property type="entry name" value="LYSM DOMAIN-CONTAINING GPI-ANCHORED PROTEIN 2"/>
    <property type="match status" value="1"/>
</dbReference>
<dbReference type="CDD" id="cd00118">
    <property type="entry name" value="LysM"/>
    <property type="match status" value="2"/>
</dbReference>
<dbReference type="Pfam" id="PF01476">
    <property type="entry name" value="LysM"/>
    <property type="match status" value="2"/>
</dbReference>
<keyword evidence="1" id="KW-0732">Signal</keyword>
<evidence type="ECO:0000259" key="3">
    <source>
        <dbReference type="PROSITE" id="PS51782"/>
    </source>
</evidence>
<evidence type="ECO:0000313" key="5">
    <source>
        <dbReference type="Proteomes" id="UP001404956"/>
    </source>
</evidence>
<dbReference type="EMBL" id="BAABRV010000005">
    <property type="protein sequence ID" value="GAA5533961.1"/>
    <property type="molecule type" value="Genomic_DNA"/>
</dbReference>
<dbReference type="Gene3D" id="3.90.70.10">
    <property type="entry name" value="Cysteine proteinases"/>
    <property type="match status" value="1"/>
</dbReference>
<feature type="signal peptide" evidence="1">
    <location>
        <begin position="1"/>
        <end position="19"/>
    </location>
</feature>
<evidence type="ECO:0000313" key="4">
    <source>
        <dbReference type="EMBL" id="GAA5533961.1"/>
    </source>
</evidence>
<dbReference type="Proteomes" id="UP001404956">
    <property type="component" value="Unassembled WGS sequence"/>
</dbReference>
<comment type="caution">
    <text evidence="4">The sequence shown here is derived from an EMBL/GenBank/DDBJ whole genome shotgun (WGS) entry which is preliminary data.</text>
</comment>
<gene>
    <name evidence="4" type="ORF">Dalu01_02369</name>
</gene>
<evidence type="ECO:0008006" key="6">
    <source>
        <dbReference type="Google" id="ProtNLM"/>
    </source>
</evidence>
<dbReference type="InterPro" id="IPR018392">
    <property type="entry name" value="LysM"/>
</dbReference>
<dbReference type="PANTHER" id="PTHR33734:SF22">
    <property type="entry name" value="MEMBRANE-BOUND LYTIC MUREIN TRANSGLYCOSYLASE D"/>
    <property type="match status" value="1"/>
</dbReference>
<keyword evidence="5" id="KW-1185">Reference proteome</keyword>
<dbReference type="InterPro" id="IPR005074">
    <property type="entry name" value="Peptidase_C39"/>
</dbReference>